<dbReference type="Pfam" id="PF05046">
    <property type="entry name" value="Img2"/>
    <property type="match status" value="1"/>
</dbReference>
<protein>
    <recommendedName>
        <fullName evidence="6">Large ribosomal subunit protein mL49</fullName>
    </recommendedName>
    <alternativeName>
        <fullName evidence="7">39S ribosomal protein L49, mitochondrial</fullName>
    </alternativeName>
</protein>
<evidence type="ECO:0000313" key="9">
    <source>
        <dbReference type="Proteomes" id="UP001258017"/>
    </source>
</evidence>
<keyword evidence="3" id="KW-0689">Ribosomal protein</keyword>
<evidence type="ECO:0000256" key="4">
    <source>
        <dbReference type="ARBA" id="ARBA00023128"/>
    </source>
</evidence>
<dbReference type="FunFam" id="3.30.780.10:FF:000009">
    <property type="entry name" value="39S ribosomal protein L49, mitochondrial"/>
    <property type="match status" value="1"/>
</dbReference>
<keyword evidence="4" id="KW-0496">Mitochondrion</keyword>
<evidence type="ECO:0000256" key="1">
    <source>
        <dbReference type="ARBA" id="ARBA00004173"/>
    </source>
</evidence>
<dbReference type="GO" id="GO:0006412">
    <property type="term" value="P:translation"/>
    <property type="evidence" value="ECO:0007669"/>
    <property type="project" value="InterPro"/>
</dbReference>
<dbReference type="AlphaFoldDB" id="A0AAD9RIE5"/>
<comment type="caution">
    <text evidence="8">The sequence shown here is derived from an EMBL/GenBank/DDBJ whole genome shotgun (WGS) entry which is preliminary data.</text>
</comment>
<dbReference type="PANTHER" id="PTHR13477:SF0">
    <property type="entry name" value="LARGE RIBOSOMAL SUBUNIT PROTEIN ML49"/>
    <property type="match status" value="1"/>
</dbReference>
<evidence type="ECO:0000256" key="7">
    <source>
        <dbReference type="ARBA" id="ARBA00035545"/>
    </source>
</evidence>
<dbReference type="GO" id="GO:0003735">
    <property type="term" value="F:structural constituent of ribosome"/>
    <property type="evidence" value="ECO:0007669"/>
    <property type="project" value="InterPro"/>
</dbReference>
<keyword evidence="5" id="KW-0687">Ribonucleoprotein</keyword>
<dbReference type="PANTHER" id="PTHR13477">
    <property type="entry name" value="MITOCHONDRIAL 39S RIBOSOMAL PROTEIN L49"/>
    <property type="match status" value="1"/>
</dbReference>
<evidence type="ECO:0000256" key="2">
    <source>
        <dbReference type="ARBA" id="ARBA00005677"/>
    </source>
</evidence>
<dbReference type="Gene3D" id="3.30.780.10">
    <property type="entry name" value="SUI1-like domain"/>
    <property type="match status" value="1"/>
</dbReference>
<gene>
    <name evidence="8" type="ORF">KPH14_001225</name>
</gene>
<name>A0AAD9RIE5_9HYME</name>
<comment type="similarity">
    <text evidence="2">Belongs to the mitochondrion-specific ribosomal protein mL49 family.</text>
</comment>
<dbReference type="EMBL" id="JAIFRP010000060">
    <property type="protein sequence ID" value="KAK2580327.1"/>
    <property type="molecule type" value="Genomic_DNA"/>
</dbReference>
<organism evidence="8 9">
    <name type="scientific">Odynerus spinipes</name>
    <dbReference type="NCBI Taxonomy" id="1348599"/>
    <lineage>
        <taxon>Eukaryota</taxon>
        <taxon>Metazoa</taxon>
        <taxon>Ecdysozoa</taxon>
        <taxon>Arthropoda</taxon>
        <taxon>Hexapoda</taxon>
        <taxon>Insecta</taxon>
        <taxon>Pterygota</taxon>
        <taxon>Neoptera</taxon>
        <taxon>Endopterygota</taxon>
        <taxon>Hymenoptera</taxon>
        <taxon>Apocrita</taxon>
        <taxon>Aculeata</taxon>
        <taxon>Vespoidea</taxon>
        <taxon>Vespidae</taxon>
        <taxon>Eumeninae</taxon>
        <taxon>Odynerus</taxon>
    </lineage>
</organism>
<evidence type="ECO:0000313" key="8">
    <source>
        <dbReference type="EMBL" id="KAK2580327.1"/>
    </source>
</evidence>
<comment type="subcellular location">
    <subcellularLocation>
        <location evidence="1">Mitochondrion</location>
    </subcellularLocation>
</comment>
<evidence type="ECO:0000256" key="6">
    <source>
        <dbReference type="ARBA" id="ARBA00035191"/>
    </source>
</evidence>
<reference evidence="8" key="1">
    <citation type="submission" date="2021-08" db="EMBL/GenBank/DDBJ databases">
        <authorList>
            <person name="Misof B."/>
            <person name="Oliver O."/>
            <person name="Podsiadlowski L."/>
            <person name="Donath A."/>
            <person name="Peters R."/>
            <person name="Mayer C."/>
            <person name="Rust J."/>
            <person name="Gunkel S."/>
            <person name="Lesny P."/>
            <person name="Martin S."/>
            <person name="Oeyen J.P."/>
            <person name="Petersen M."/>
            <person name="Panagiotis P."/>
            <person name="Wilbrandt J."/>
            <person name="Tanja T."/>
        </authorList>
    </citation>
    <scope>NUCLEOTIDE SEQUENCE</scope>
    <source>
        <strain evidence="8">GBR_01_08_01A</strain>
        <tissue evidence="8">Thorax + abdomen</tissue>
    </source>
</reference>
<dbReference type="GO" id="GO:0005762">
    <property type="term" value="C:mitochondrial large ribosomal subunit"/>
    <property type="evidence" value="ECO:0007669"/>
    <property type="project" value="TreeGrafter"/>
</dbReference>
<sequence>MAALRIFTRSCFPAILQGSVAVHSVKCTTPTITEIQKRWSTYKSSPVYKDPSHYTDYDVSKDPVEWSYVERLMRYKTIPKPPSTDKTLPSGWKPATAKLEDHPYFVQRTKNHMKPVYLERSFRGMRRVTYIRKIQGDIWKFEEELKKYVEEKVGKRIGSRVNELIGEVRFRGDFVSHVKRWLDSKGF</sequence>
<dbReference type="InterPro" id="IPR007740">
    <property type="entry name" value="Ribosomal_mL49"/>
</dbReference>
<evidence type="ECO:0000256" key="3">
    <source>
        <dbReference type="ARBA" id="ARBA00022980"/>
    </source>
</evidence>
<proteinExistence type="inferred from homology"/>
<accession>A0AAD9RIE5</accession>
<reference evidence="8" key="2">
    <citation type="journal article" date="2023" name="Commun. Biol.">
        <title>Intrasexual cuticular hydrocarbon dimorphism in a wasp sheds light on hydrocarbon biosynthesis genes in Hymenoptera.</title>
        <authorList>
            <person name="Moris V.C."/>
            <person name="Podsiadlowski L."/>
            <person name="Martin S."/>
            <person name="Oeyen J.P."/>
            <person name="Donath A."/>
            <person name="Petersen M."/>
            <person name="Wilbrandt J."/>
            <person name="Misof B."/>
            <person name="Liedtke D."/>
            <person name="Thamm M."/>
            <person name="Scheiner R."/>
            <person name="Schmitt T."/>
            <person name="Niehuis O."/>
        </authorList>
    </citation>
    <scope>NUCLEOTIDE SEQUENCE</scope>
    <source>
        <strain evidence="8">GBR_01_08_01A</strain>
    </source>
</reference>
<evidence type="ECO:0000256" key="5">
    <source>
        <dbReference type="ARBA" id="ARBA00023274"/>
    </source>
</evidence>
<keyword evidence="9" id="KW-1185">Reference proteome</keyword>
<dbReference type="Proteomes" id="UP001258017">
    <property type="component" value="Unassembled WGS sequence"/>
</dbReference>